<dbReference type="EMBL" id="CZPT02000373">
    <property type="protein sequence ID" value="SCU65713.1"/>
    <property type="molecule type" value="Genomic_DNA"/>
</dbReference>
<dbReference type="Proteomes" id="UP000195570">
    <property type="component" value="Unassembled WGS sequence"/>
</dbReference>
<dbReference type="GO" id="GO:0042783">
    <property type="term" value="P:symbiont-mediated evasion of host immune response"/>
    <property type="evidence" value="ECO:0007669"/>
    <property type="project" value="InterPro"/>
</dbReference>
<keyword evidence="9" id="KW-1185">Reference proteome</keyword>
<evidence type="ECO:0000313" key="9">
    <source>
        <dbReference type="Proteomes" id="UP000195570"/>
    </source>
</evidence>
<dbReference type="InterPro" id="IPR001812">
    <property type="entry name" value="Trypano_VSG_A_N_dom"/>
</dbReference>
<proteinExistence type="predicted"/>
<evidence type="ECO:0000256" key="3">
    <source>
        <dbReference type="ARBA" id="ARBA00022622"/>
    </source>
</evidence>
<dbReference type="AlphaFoldDB" id="A0A1G4I1Y6"/>
<protein>
    <submittedName>
        <fullName evidence="8">Trypanosome variant surface glycoprotein (A-type), putative</fullName>
    </submittedName>
</protein>
<comment type="caution">
    <text evidence="8">The sequence shown here is derived from an EMBL/GenBank/DDBJ whole genome shotgun (WGS) entry which is preliminary data.</text>
</comment>
<evidence type="ECO:0000256" key="4">
    <source>
        <dbReference type="ARBA" id="ARBA00023136"/>
    </source>
</evidence>
<keyword evidence="4" id="KW-0472">Membrane</keyword>
<dbReference type="GeneID" id="92379312"/>
<reference evidence="8" key="1">
    <citation type="submission" date="2016-09" db="EMBL/GenBank/DDBJ databases">
        <authorList>
            <person name="Hebert L."/>
            <person name="Moumen B."/>
        </authorList>
    </citation>
    <scope>NUCLEOTIDE SEQUENCE [LARGE SCALE GENOMIC DNA]</scope>
    <source>
        <strain evidence="8">OVI</strain>
    </source>
</reference>
<keyword evidence="2" id="KW-1003">Cell membrane</keyword>
<evidence type="ECO:0000256" key="6">
    <source>
        <dbReference type="ARBA" id="ARBA00023288"/>
    </source>
</evidence>
<name>A0A1G4I1Y6_TRYEQ</name>
<evidence type="ECO:0000256" key="1">
    <source>
        <dbReference type="ARBA" id="ARBA00004609"/>
    </source>
</evidence>
<dbReference type="Gene3D" id="1.10.470.10">
    <property type="entry name" value="Variant Surface Glycoprotein, subunit A, domain 2"/>
    <property type="match status" value="1"/>
</dbReference>
<evidence type="ECO:0000256" key="2">
    <source>
        <dbReference type="ARBA" id="ARBA00022475"/>
    </source>
</evidence>
<dbReference type="GO" id="GO:0005886">
    <property type="term" value="C:plasma membrane"/>
    <property type="evidence" value="ECO:0007669"/>
    <property type="project" value="UniProtKB-SubCell"/>
</dbReference>
<evidence type="ECO:0000313" key="8">
    <source>
        <dbReference type="EMBL" id="SCU65713.1"/>
    </source>
</evidence>
<dbReference type="RefSeq" id="XP_067077268.1">
    <property type="nucleotide sequence ID" value="XM_067221167.1"/>
</dbReference>
<dbReference type="SUPFAM" id="SSF58087">
    <property type="entry name" value="Variant surface glycoprotein (N-terminal domain)"/>
    <property type="match status" value="1"/>
</dbReference>
<accession>A0A1G4I1Y6</accession>
<dbReference type="Gene3D" id="3.90.150.10">
    <property type="entry name" value="Variant Surface Glycoprotein, subunit A domain 1"/>
    <property type="match status" value="1"/>
</dbReference>
<gene>
    <name evidence="8" type="ORF">TEOVI_000537200</name>
</gene>
<dbReference type="VEuPathDB" id="TriTrypDB:TEOVI_000537200"/>
<comment type="subcellular location">
    <subcellularLocation>
        <location evidence="1">Cell membrane</location>
        <topology evidence="1">Lipid-anchor</topology>
        <topology evidence="1">GPI-anchor</topology>
    </subcellularLocation>
</comment>
<evidence type="ECO:0000256" key="5">
    <source>
        <dbReference type="ARBA" id="ARBA00023180"/>
    </source>
</evidence>
<keyword evidence="5" id="KW-0325">Glycoprotein</keyword>
<dbReference type="Pfam" id="PF00913">
    <property type="entry name" value="Trypan_glycop"/>
    <property type="match status" value="1"/>
</dbReference>
<organism evidence="8 9">
    <name type="scientific">Trypanosoma equiperdum</name>
    <dbReference type="NCBI Taxonomy" id="5694"/>
    <lineage>
        <taxon>Eukaryota</taxon>
        <taxon>Discoba</taxon>
        <taxon>Euglenozoa</taxon>
        <taxon>Kinetoplastea</taxon>
        <taxon>Metakinetoplastina</taxon>
        <taxon>Trypanosomatida</taxon>
        <taxon>Trypanosomatidae</taxon>
        <taxon>Trypanosoma</taxon>
    </lineage>
</organism>
<evidence type="ECO:0000259" key="7">
    <source>
        <dbReference type="Pfam" id="PF00913"/>
    </source>
</evidence>
<feature type="domain" description="Trypanosome variant surface glycoprotein A-type N-terminal" evidence="7">
    <location>
        <begin position="13"/>
        <end position="133"/>
    </location>
</feature>
<sequence>MKAAGCSQLALPTQLTAETFDSYVISATGFKKLTEVTATRGQGKTGECGLFQAADGDQSTNESIEYSRGSQLTLGLGAVFATTAQQPNRPCLADFSGADSKNKNTVFGQAHAAIQAMQQTTEIQGMDGDEATILKTLANMPRL</sequence>
<keyword evidence="3" id="KW-0336">GPI-anchor</keyword>
<dbReference type="GO" id="GO:0098552">
    <property type="term" value="C:side of membrane"/>
    <property type="evidence" value="ECO:0007669"/>
    <property type="project" value="UniProtKB-KW"/>
</dbReference>
<keyword evidence="6" id="KW-0449">Lipoprotein</keyword>